<accession>A0ABW5CE13</accession>
<dbReference type="InterPro" id="IPR058248">
    <property type="entry name" value="Lxx211020-like"/>
</dbReference>
<reference evidence="3" key="1">
    <citation type="journal article" date="2019" name="Int. J. Syst. Evol. Microbiol.">
        <title>The Global Catalogue of Microorganisms (GCM) 10K type strain sequencing project: providing services to taxonomists for standard genome sequencing and annotation.</title>
        <authorList>
            <consortium name="The Broad Institute Genomics Platform"/>
            <consortium name="The Broad Institute Genome Sequencing Center for Infectious Disease"/>
            <person name="Wu L."/>
            <person name="Ma J."/>
        </authorList>
    </citation>
    <scope>NUCLEOTIDE SEQUENCE [LARGE SCALE GENOMIC DNA]</scope>
    <source>
        <strain evidence="3">KCTC 15012</strain>
    </source>
</reference>
<feature type="chain" id="PRO_5045379742" evidence="1">
    <location>
        <begin position="25"/>
        <end position="153"/>
    </location>
</feature>
<dbReference type="InterPro" id="IPR007410">
    <property type="entry name" value="LpqE-like"/>
</dbReference>
<dbReference type="PANTHER" id="PTHR36302">
    <property type="entry name" value="BLR7088 PROTEIN"/>
    <property type="match status" value="1"/>
</dbReference>
<keyword evidence="3" id="KW-1185">Reference proteome</keyword>
<evidence type="ECO:0000313" key="3">
    <source>
        <dbReference type="Proteomes" id="UP001597296"/>
    </source>
</evidence>
<organism evidence="2 3">
    <name type="scientific">Phaeospirillum tilakii</name>
    <dbReference type="NCBI Taxonomy" id="741673"/>
    <lineage>
        <taxon>Bacteria</taxon>
        <taxon>Pseudomonadati</taxon>
        <taxon>Pseudomonadota</taxon>
        <taxon>Alphaproteobacteria</taxon>
        <taxon>Rhodospirillales</taxon>
        <taxon>Rhodospirillaceae</taxon>
        <taxon>Phaeospirillum</taxon>
    </lineage>
</organism>
<dbReference type="InterPro" id="IPR036182">
    <property type="entry name" value="PCuAC_sf"/>
</dbReference>
<evidence type="ECO:0000313" key="2">
    <source>
        <dbReference type="EMBL" id="MFD2234941.1"/>
    </source>
</evidence>
<dbReference type="Gene3D" id="2.60.40.1890">
    <property type="entry name" value="PCu(A)C copper chaperone"/>
    <property type="match status" value="1"/>
</dbReference>
<evidence type="ECO:0000256" key="1">
    <source>
        <dbReference type="SAM" id="SignalP"/>
    </source>
</evidence>
<dbReference type="Pfam" id="PF04314">
    <property type="entry name" value="PCuAC"/>
    <property type="match status" value="1"/>
</dbReference>
<sequence length="153" mass="15906">MFHRRLPLPALALFALLLAPAAQAGEIEAVAPTLRLPPLDGGNGALFLTLVNHGPADRLIAAAIPGTRVTELHTHRRDGDVMRMRRVEAIELPADGRAELRPGGDHIMAIGLSPLPSPGATVTVTLTFAQAGTLTVEAVAASPAPAHHGHDGQ</sequence>
<protein>
    <submittedName>
        <fullName evidence="2">Copper chaperone PCu(A)C</fullName>
    </submittedName>
</protein>
<dbReference type="EMBL" id="JBHUIY010000031">
    <property type="protein sequence ID" value="MFD2234941.1"/>
    <property type="molecule type" value="Genomic_DNA"/>
</dbReference>
<name>A0ABW5CE13_9PROT</name>
<proteinExistence type="predicted"/>
<comment type="caution">
    <text evidence="2">The sequence shown here is derived from an EMBL/GenBank/DDBJ whole genome shotgun (WGS) entry which is preliminary data.</text>
</comment>
<keyword evidence="1" id="KW-0732">Signal</keyword>
<feature type="signal peptide" evidence="1">
    <location>
        <begin position="1"/>
        <end position="24"/>
    </location>
</feature>
<dbReference type="PANTHER" id="PTHR36302:SF1">
    <property type="entry name" value="COPPER CHAPERONE PCU(A)C"/>
    <property type="match status" value="1"/>
</dbReference>
<gene>
    <name evidence="2" type="ORF">ACFSNB_14095</name>
</gene>
<dbReference type="RefSeq" id="WP_377317651.1">
    <property type="nucleotide sequence ID" value="NZ_JBHUIY010000031.1"/>
</dbReference>
<dbReference type="Proteomes" id="UP001597296">
    <property type="component" value="Unassembled WGS sequence"/>
</dbReference>
<dbReference type="SUPFAM" id="SSF110087">
    <property type="entry name" value="DR1885-like metal-binding protein"/>
    <property type="match status" value="1"/>
</dbReference>